<dbReference type="SMR" id="A0A314KHR6"/>
<dbReference type="InterPro" id="IPR001810">
    <property type="entry name" value="F-box_dom"/>
</dbReference>
<feature type="domain" description="F-box" evidence="1">
    <location>
        <begin position="3"/>
        <end position="55"/>
    </location>
</feature>
<dbReference type="InterPro" id="IPR017451">
    <property type="entry name" value="F-box-assoc_interact_dom"/>
</dbReference>
<dbReference type="AlphaFoldDB" id="A0A314KHR6"/>
<name>A0A314KHR6_NICAT</name>
<dbReference type="PROSITE" id="PS50181">
    <property type="entry name" value="FBOX"/>
    <property type="match status" value="1"/>
</dbReference>
<evidence type="ECO:0000313" key="2">
    <source>
        <dbReference type="EMBL" id="OIT28690.1"/>
    </source>
</evidence>
<dbReference type="Pfam" id="PF00646">
    <property type="entry name" value="F-box"/>
    <property type="match status" value="1"/>
</dbReference>
<dbReference type="EMBL" id="MJEQ01001980">
    <property type="protein sequence ID" value="OIT28690.1"/>
    <property type="molecule type" value="Genomic_DNA"/>
</dbReference>
<sequence>MGMSNAEKLPQEIIFDILTRLPAKLLGQFRCVSKQWCSLLSYPHFVKAHLNFHKHDQEVKLICIPTSLALHVNTFNHDPQNGIDAISRRLNFEGLSDNWERVVGSCNGLVLVLNEEDILFLINPTTLEYCRIPNSPLALPKSGTSSTYSLGYDSASDDYKVVTLSYYKDDISCTFVDVFSMRMGLWRRLESLCNGGAIPIHGFPVLVNGAFHWLAGKSFASAIVAFDLSDEKFFEVPVPTTTDGKCPWFYDLVGLGGCLRILAKKHKIDAWIMKEYGVAESWTKFSVTSQVSGFTPLRLMNDDDIVLDVAAEEKLIVYNKKEEQWRDLNVDGIIATFARTRTFMETLVSPTFGLDAIF</sequence>
<accession>A0A314KHR6</accession>
<dbReference type="Pfam" id="PF07734">
    <property type="entry name" value="FBA_1"/>
    <property type="match status" value="1"/>
</dbReference>
<evidence type="ECO:0000259" key="1">
    <source>
        <dbReference type="PROSITE" id="PS50181"/>
    </source>
</evidence>
<comment type="caution">
    <text evidence="2">The sequence shown here is derived from an EMBL/GenBank/DDBJ whole genome shotgun (WGS) entry which is preliminary data.</text>
</comment>
<dbReference type="SMART" id="SM00256">
    <property type="entry name" value="FBOX"/>
    <property type="match status" value="1"/>
</dbReference>
<dbReference type="InterPro" id="IPR006527">
    <property type="entry name" value="F-box-assoc_dom_typ1"/>
</dbReference>
<protein>
    <submittedName>
        <fullName evidence="2">F-boxkelch-repeat protein</fullName>
    </submittedName>
</protein>
<dbReference type="KEGG" id="nau:109212346"/>
<dbReference type="InterPro" id="IPR036047">
    <property type="entry name" value="F-box-like_dom_sf"/>
</dbReference>
<dbReference type="PANTHER" id="PTHR31672">
    <property type="entry name" value="BNACNNG10540D PROTEIN"/>
    <property type="match status" value="1"/>
</dbReference>
<dbReference type="Gramene" id="OIT28690">
    <property type="protein sequence ID" value="OIT28690"/>
    <property type="gene ID" value="A4A49_41674"/>
</dbReference>
<evidence type="ECO:0000313" key="3">
    <source>
        <dbReference type="Proteomes" id="UP000187609"/>
    </source>
</evidence>
<reference evidence="2" key="1">
    <citation type="submission" date="2016-11" db="EMBL/GenBank/DDBJ databases">
        <title>The genome of Nicotiana attenuata.</title>
        <authorList>
            <person name="Xu S."/>
            <person name="Brockmoeller T."/>
            <person name="Gaquerel E."/>
            <person name="Navarro A."/>
            <person name="Kuhl H."/>
            <person name="Gase K."/>
            <person name="Ling Z."/>
            <person name="Zhou W."/>
            <person name="Kreitzer C."/>
            <person name="Stanke M."/>
            <person name="Tang H."/>
            <person name="Lyons E."/>
            <person name="Pandey P."/>
            <person name="Pandey S.P."/>
            <person name="Timmermann B."/>
            <person name="Baldwin I.T."/>
        </authorList>
    </citation>
    <scope>NUCLEOTIDE SEQUENCE [LARGE SCALE GENOMIC DNA]</scope>
    <source>
        <strain evidence="2">UT</strain>
    </source>
</reference>
<gene>
    <name evidence="2" type="ORF">A4A49_41674</name>
</gene>
<dbReference type="InterPro" id="IPR050796">
    <property type="entry name" value="SCF_F-box_component"/>
</dbReference>
<dbReference type="SUPFAM" id="SSF81383">
    <property type="entry name" value="F-box domain"/>
    <property type="match status" value="1"/>
</dbReference>
<dbReference type="CDD" id="cd22157">
    <property type="entry name" value="F-box_AtFBW1-like"/>
    <property type="match status" value="1"/>
</dbReference>
<dbReference type="STRING" id="49451.A0A314KHR6"/>
<keyword evidence="3" id="KW-1185">Reference proteome</keyword>
<dbReference type="Proteomes" id="UP000187609">
    <property type="component" value="Unassembled WGS sequence"/>
</dbReference>
<dbReference type="Gene3D" id="1.20.1280.50">
    <property type="match status" value="1"/>
</dbReference>
<dbReference type="NCBIfam" id="TIGR01640">
    <property type="entry name" value="F_box_assoc_1"/>
    <property type="match status" value="1"/>
</dbReference>
<dbReference type="OrthoDB" id="591557at2759"/>
<proteinExistence type="predicted"/>
<dbReference type="PANTHER" id="PTHR31672:SF13">
    <property type="entry name" value="F-BOX PROTEIN CPR30-LIKE"/>
    <property type="match status" value="1"/>
</dbReference>
<organism evidence="2 3">
    <name type="scientific">Nicotiana attenuata</name>
    <name type="common">Coyote tobacco</name>
    <dbReference type="NCBI Taxonomy" id="49451"/>
    <lineage>
        <taxon>Eukaryota</taxon>
        <taxon>Viridiplantae</taxon>
        <taxon>Streptophyta</taxon>
        <taxon>Embryophyta</taxon>
        <taxon>Tracheophyta</taxon>
        <taxon>Spermatophyta</taxon>
        <taxon>Magnoliopsida</taxon>
        <taxon>eudicotyledons</taxon>
        <taxon>Gunneridae</taxon>
        <taxon>Pentapetalae</taxon>
        <taxon>asterids</taxon>
        <taxon>lamiids</taxon>
        <taxon>Solanales</taxon>
        <taxon>Solanaceae</taxon>
        <taxon>Nicotianoideae</taxon>
        <taxon>Nicotianeae</taxon>
        <taxon>Nicotiana</taxon>
    </lineage>
</organism>